<dbReference type="InterPro" id="IPR006311">
    <property type="entry name" value="TAT_signal"/>
</dbReference>
<dbReference type="Pfam" id="PF17164">
    <property type="entry name" value="DUF5122"/>
    <property type="match status" value="7"/>
</dbReference>
<evidence type="ECO:0000313" key="2">
    <source>
        <dbReference type="EMBL" id="NEN78427.1"/>
    </source>
</evidence>
<dbReference type="NCBIfam" id="TIGR02608">
    <property type="entry name" value="delta_60_rpt"/>
    <property type="match status" value="6"/>
</dbReference>
<organism evidence="2 3">
    <name type="scientific">Nocardioides zeae</name>
    <dbReference type="NCBI Taxonomy" id="1457234"/>
    <lineage>
        <taxon>Bacteria</taxon>
        <taxon>Bacillati</taxon>
        <taxon>Actinomycetota</taxon>
        <taxon>Actinomycetes</taxon>
        <taxon>Propionibacteriales</taxon>
        <taxon>Nocardioidaceae</taxon>
        <taxon>Nocardioides</taxon>
    </lineage>
</organism>
<evidence type="ECO:0000313" key="3">
    <source>
        <dbReference type="Proteomes" id="UP000468687"/>
    </source>
</evidence>
<feature type="chain" id="PRO_5026696890" description="Delta-60 repeat domain-containing protein" evidence="1">
    <location>
        <begin position="32"/>
        <end position="486"/>
    </location>
</feature>
<evidence type="ECO:0000256" key="1">
    <source>
        <dbReference type="SAM" id="SignalP"/>
    </source>
</evidence>
<sequence>MLPATTRRAVVRSAAWSVPAIAVASAAPALAASNAGTATVVSARASTTSRTGSVLLTLVPAPTSTPSPAVTYSDSGATTTSFTLVSSGAGEATYRLDFTTGNPTPATITVAVGIAGYTPASTTITASTPGTVDPTFANPALVSSGRTIALQADGKIVVAGAFTAAGGATMSRAARFHADGTRDPGFGNPGISSNVNSVAVQPDGKVVVGGGFTSVGGVNRGNLARINADGTLDAGFANPAVGDNVRAVAVQTDGRVLAAGFFTTVAGGVSRRRLARFNSDGTVDGAFADPGLDALARAVVVQPDGKILVGGQFRTAGGRAMTGVARFNSDGSIDTGFANPALNTGADVYTLAVQPDGKIVVAGLGIAAAGATTTSNLFRLNADGTLDTSFAHPGSNRTLWGVTVQPDGKILVAGDFTTIGPAATPRRNLARFLPDGSVDLDFADPQLNSLAYATVVQPDGRIVVCGQFSSVGSPAVGRNGLARLQG</sequence>
<feature type="signal peptide" evidence="1">
    <location>
        <begin position="1"/>
        <end position="31"/>
    </location>
</feature>
<accession>A0A6P0HJL4</accession>
<dbReference type="Gene3D" id="2.80.10.50">
    <property type="match status" value="3"/>
</dbReference>
<reference evidence="2 3" key="1">
    <citation type="journal article" date="2014" name="Int. J. Syst. Evol. Microbiol.">
        <title>Nocardioides zeae sp. nov., isolated from the stem of Zea mays.</title>
        <authorList>
            <person name="Glaeser S.P."/>
            <person name="McInroy J.A."/>
            <person name="Busse H.J."/>
            <person name="Kampfer P."/>
        </authorList>
    </citation>
    <scope>NUCLEOTIDE SEQUENCE [LARGE SCALE GENOMIC DNA]</scope>
    <source>
        <strain evidence="2 3">JCM 30728</strain>
    </source>
</reference>
<dbReference type="AlphaFoldDB" id="A0A6P0HJL4"/>
<dbReference type="InterPro" id="IPR013431">
    <property type="entry name" value="Delta_60_rpt"/>
</dbReference>
<dbReference type="Proteomes" id="UP000468687">
    <property type="component" value="Unassembled WGS sequence"/>
</dbReference>
<evidence type="ECO:0008006" key="4">
    <source>
        <dbReference type="Google" id="ProtNLM"/>
    </source>
</evidence>
<dbReference type="SUPFAM" id="SSF101898">
    <property type="entry name" value="NHL repeat"/>
    <property type="match status" value="2"/>
</dbReference>
<keyword evidence="1" id="KW-0732">Signal</keyword>
<comment type="caution">
    <text evidence="2">The sequence shown here is derived from an EMBL/GenBank/DDBJ whole genome shotgun (WGS) entry which is preliminary data.</text>
</comment>
<dbReference type="EMBL" id="JAAGXA010000005">
    <property type="protein sequence ID" value="NEN78427.1"/>
    <property type="molecule type" value="Genomic_DNA"/>
</dbReference>
<protein>
    <recommendedName>
        <fullName evidence="4">Delta-60 repeat domain-containing protein</fullName>
    </recommendedName>
</protein>
<gene>
    <name evidence="2" type="ORF">G3T38_09055</name>
</gene>
<dbReference type="RefSeq" id="WP_163771967.1">
    <property type="nucleotide sequence ID" value="NZ_JAAGXA010000005.1"/>
</dbReference>
<keyword evidence="3" id="KW-1185">Reference proteome</keyword>
<name>A0A6P0HJL4_9ACTN</name>
<dbReference type="PROSITE" id="PS51318">
    <property type="entry name" value="TAT"/>
    <property type="match status" value="1"/>
</dbReference>
<proteinExistence type="predicted"/>